<dbReference type="EMBL" id="FTOM01000001">
    <property type="protein sequence ID" value="SIS51293.1"/>
    <property type="molecule type" value="Genomic_DNA"/>
</dbReference>
<keyword evidence="4" id="KW-1185">Reference proteome</keyword>
<feature type="domain" description="HTH merR-type" evidence="2">
    <location>
        <begin position="10"/>
        <end position="78"/>
    </location>
</feature>
<feature type="region of interest" description="Disordered" evidence="1">
    <location>
        <begin position="99"/>
        <end position="218"/>
    </location>
</feature>
<feature type="compositionally biased region" description="Low complexity" evidence="1">
    <location>
        <begin position="159"/>
        <end position="174"/>
    </location>
</feature>
<feature type="compositionally biased region" description="Low complexity" evidence="1">
    <location>
        <begin position="258"/>
        <end position="274"/>
    </location>
</feature>
<gene>
    <name evidence="3" type="ORF">SAMN05421795_101223</name>
</gene>
<feature type="compositionally biased region" description="Low complexity" evidence="1">
    <location>
        <begin position="345"/>
        <end position="365"/>
    </location>
</feature>
<dbReference type="CDD" id="cd04765">
    <property type="entry name" value="HTH_MlrA-like_sg2"/>
    <property type="match status" value="1"/>
</dbReference>
<protein>
    <submittedName>
        <fullName evidence="3">MerR HTH family regulatory protein</fullName>
    </submittedName>
</protein>
<dbReference type="STRING" id="407234.SAMN05421795_101223"/>
<dbReference type="RefSeq" id="WP_076363085.1">
    <property type="nucleotide sequence ID" value="NZ_FTOM01000001.1"/>
</dbReference>
<dbReference type="Pfam" id="PF13411">
    <property type="entry name" value="MerR_1"/>
    <property type="match status" value="1"/>
</dbReference>
<feature type="compositionally biased region" description="Basic and acidic residues" evidence="1">
    <location>
        <begin position="333"/>
        <end position="342"/>
    </location>
</feature>
<feature type="compositionally biased region" description="Low complexity" evidence="1">
    <location>
        <begin position="296"/>
        <end position="308"/>
    </location>
</feature>
<organism evidence="3 4">
    <name type="scientific">Phaeovulum vinaykumarii</name>
    <dbReference type="NCBI Taxonomy" id="407234"/>
    <lineage>
        <taxon>Bacteria</taxon>
        <taxon>Pseudomonadati</taxon>
        <taxon>Pseudomonadota</taxon>
        <taxon>Alphaproteobacteria</taxon>
        <taxon>Rhodobacterales</taxon>
        <taxon>Paracoccaceae</taxon>
        <taxon>Phaeovulum</taxon>
    </lineage>
</organism>
<feature type="compositionally biased region" description="Pro residues" evidence="1">
    <location>
        <begin position="366"/>
        <end position="377"/>
    </location>
</feature>
<accession>A0A1N7JPK3</accession>
<dbReference type="SUPFAM" id="SSF46955">
    <property type="entry name" value="Putative DNA-binding domain"/>
    <property type="match status" value="1"/>
</dbReference>
<evidence type="ECO:0000259" key="2">
    <source>
        <dbReference type="PROSITE" id="PS50937"/>
    </source>
</evidence>
<feature type="region of interest" description="Disordered" evidence="1">
    <location>
        <begin position="329"/>
        <end position="401"/>
    </location>
</feature>
<name>A0A1N7JPK3_9RHOB</name>
<feature type="compositionally biased region" description="Low complexity" evidence="1">
    <location>
        <begin position="189"/>
        <end position="207"/>
    </location>
</feature>
<dbReference type="AlphaFoldDB" id="A0A1N7JPK3"/>
<proteinExistence type="predicted"/>
<dbReference type="Proteomes" id="UP000186098">
    <property type="component" value="Unassembled WGS sequence"/>
</dbReference>
<feature type="compositionally biased region" description="Low complexity" evidence="1">
    <location>
        <begin position="124"/>
        <end position="149"/>
    </location>
</feature>
<dbReference type="SMART" id="SM00422">
    <property type="entry name" value="HTH_MERR"/>
    <property type="match status" value="1"/>
</dbReference>
<evidence type="ECO:0000313" key="4">
    <source>
        <dbReference type="Proteomes" id="UP000186098"/>
    </source>
</evidence>
<dbReference type="OrthoDB" id="9810140at2"/>
<sequence>MPKAADAFRTISEVAEALNTPAHVLRFWESRFTQVRPVKRAGGRRYYRPGDILLLAAIKRLLHEQGLTIRGVQKILREQGIQAVIDAAGLTGEDILAADPSHGGAAVPPRGRRAVRARPEPSEDAPAPDAPGPAAGAPKSAPPETGAPAQPTPPPQGDPAPSDAPADAASSGAEGDAEEPAQLDLFGDAAAAPAAPTWPAGPGTMGPRTLAPGSVEQGVAGLDIPDTAAVMQALARAESAAPAEGVGDLPAEEAMVQDTSPPDTAAVPADAVFARGAEDPAPGADSDAVPGMDHLPSPALAGAAAEPDPAARIEATVADGALAEEDLAGDALAGEKLEREDGSEAALDAGDAAPDAIATEGAEAPPDAPSPEAPSPAPDAHDRPRRRAPLPAPPSRALGIRLRLAQEPPIAAANRPGIEAAMRRLRLLSRHLELGEG</sequence>
<reference evidence="4" key="1">
    <citation type="submission" date="2017-01" db="EMBL/GenBank/DDBJ databases">
        <authorList>
            <person name="Varghese N."/>
            <person name="Submissions S."/>
        </authorList>
    </citation>
    <scope>NUCLEOTIDE SEQUENCE [LARGE SCALE GENOMIC DNA]</scope>
    <source>
        <strain evidence="4">DSM 18714</strain>
    </source>
</reference>
<dbReference type="GO" id="GO:0003677">
    <property type="term" value="F:DNA binding"/>
    <property type="evidence" value="ECO:0007669"/>
    <property type="project" value="InterPro"/>
</dbReference>
<dbReference type="Gene3D" id="1.10.1660.10">
    <property type="match status" value="1"/>
</dbReference>
<dbReference type="GO" id="GO:0006355">
    <property type="term" value="P:regulation of DNA-templated transcription"/>
    <property type="evidence" value="ECO:0007669"/>
    <property type="project" value="InterPro"/>
</dbReference>
<dbReference type="InterPro" id="IPR000551">
    <property type="entry name" value="MerR-type_HTH_dom"/>
</dbReference>
<evidence type="ECO:0000256" key="1">
    <source>
        <dbReference type="SAM" id="MobiDB-lite"/>
    </source>
</evidence>
<dbReference type="PROSITE" id="PS50937">
    <property type="entry name" value="HTH_MERR_2"/>
    <property type="match status" value="1"/>
</dbReference>
<evidence type="ECO:0000313" key="3">
    <source>
        <dbReference type="EMBL" id="SIS51293.1"/>
    </source>
</evidence>
<dbReference type="InterPro" id="IPR009061">
    <property type="entry name" value="DNA-bd_dom_put_sf"/>
</dbReference>
<feature type="region of interest" description="Disordered" evidence="1">
    <location>
        <begin position="236"/>
        <end position="308"/>
    </location>
</feature>